<feature type="region of interest" description="Disordered" evidence="1">
    <location>
        <begin position="65"/>
        <end position="95"/>
    </location>
</feature>
<evidence type="ECO:0000313" key="3">
    <source>
        <dbReference type="Proteomes" id="UP000235023"/>
    </source>
</evidence>
<name>A0A2J5HNT9_9EURO</name>
<reference evidence="3" key="1">
    <citation type="submission" date="2017-12" db="EMBL/GenBank/DDBJ databases">
        <authorList>
            <consortium name="DOE Joint Genome Institute"/>
            <person name="Mondo S.J."/>
            <person name="Kjaerbolling I."/>
            <person name="Vesth T.C."/>
            <person name="Frisvad J.C."/>
            <person name="Nybo J.L."/>
            <person name="Theobald S."/>
            <person name="Kuo A."/>
            <person name="Bowyer P."/>
            <person name="Matsuda Y."/>
            <person name="Lyhne E.K."/>
            <person name="Kogle M.E."/>
            <person name="Clum A."/>
            <person name="Lipzen A."/>
            <person name="Salamov A."/>
            <person name="Ngan C.Y."/>
            <person name="Daum C."/>
            <person name="Chiniquy J."/>
            <person name="Barry K."/>
            <person name="LaButti K."/>
            <person name="Haridas S."/>
            <person name="Simmons B.A."/>
            <person name="Magnuson J.K."/>
            <person name="Mortensen U.H."/>
            <person name="Larsen T.O."/>
            <person name="Grigoriev I.V."/>
            <person name="Baker S.E."/>
            <person name="Andersen M.R."/>
            <person name="Nordberg H.P."/>
            <person name="Cantor M.N."/>
            <person name="Hua S.X."/>
        </authorList>
    </citation>
    <scope>NUCLEOTIDE SEQUENCE [LARGE SCALE GENOMIC DNA]</scope>
    <source>
        <strain evidence="3">IBT 19404</strain>
    </source>
</reference>
<keyword evidence="3" id="KW-1185">Reference proteome</keyword>
<proteinExistence type="predicted"/>
<organism evidence="2 3">
    <name type="scientific">Aspergillus taichungensis</name>
    <dbReference type="NCBI Taxonomy" id="482145"/>
    <lineage>
        <taxon>Eukaryota</taxon>
        <taxon>Fungi</taxon>
        <taxon>Dikarya</taxon>
        <taxon>Ascomycota</taxon>
        <taxon>Pezizomycotina</taxon>
        <taxon>Eurotiomycetes</taxon>
        <taxon>Eurotiomycetidae</taxon>
        <taxon>Eurotiales</taxon>
        <taxon>Aspergillaceae</taxon>
        <taxon>Aspergillus</taxon>
        <taxon>Aspergillus subgen. Circumdati</taxon>
    </lineage>
</organism>
<evidence type="ECO:0000256" key="1">
    <source>
        <dbReference type="SAM" id="MobiDB-lite"/>
    </source>
</evidence>
<sequence length="109" mass="12543">MCQEVTWYYTLCEHLNPLYCFHVPCARAIRHGYNCDRTPLYIPLFGACSGCRKDTCSTRKATRKEYQRRLSGTDDATEYEGDVSTLESDVDSGSDTTFDKLELFDQLTF</sequence>
<dbReference type="OrthoDB" id="4391642at2759"/>
<feature type="compositionally biased region" description="Polar residues" evidence="1">
    <location>
        <begin position="85"/>
        <end position="95"/>
    </location>
</feature>
<dbReference type="Proteomes" id="UP000235023">
    <property type="component" value="Unassembled WGS sequence"/>
</dbReference>
<dbReference type="AlphaFoldDB" id="A0A2J5HNT9"/>
<gene>
    <name evidence="2" type="ORF">BDW42DRAFT_187085</name>
</gene>
<dbReference type="EMBL" id="KZ559569">
    <property type="protein sequence ID" value="PLN78858.1"/>
    <property type="molecule type" value="Genomic_DNA"/>
</dbReference>
<protein>
    <submittedName>
        <fullName evidence="2">Uncharacterized protein</fullName>
    </submittedName>
</protein>
<accession>A0A2J5HNT9</accession>
<evidence type="ECO:0000313" key="2">
    <source>
        <dbReference type="EMBL" id="PLN78858.1"/>
    </source>
</evidence>